<evidence type="ECO:0000259" key="4">
    <source>
        <dbReference type="Pfam" id="PF13439"/>
    </source>
</evidence>
<protein>
    <recommendedName>
        <fullName evidence="1">D-inositol 3-phosphate glycosyltransferase</fullName>
    </recommendedName>
</protein>
<evidence type="ECO:0000256" key="2">
    <source>
        <dbReference type="ARBA" id="ARBA00022676"/>
    </source>
</evidence>
<dbReference type="PANTHER" id="PTHR45947:SF3">
    <property type="entry name" value="SULFOQUINOVOSYL TRANSFERASE SQD2"/>
    <property type="match status" value="1"/>
</dbReference>
<keyword evidence="3 5" id="KW-0808">Transferase</keyword>
<evidence type="ECO:0000313" key="5">
    <source>
        <dbReference type="EMBL" id="MFB9733521.1"/>
    </source>
</evidence>
<dbReference type="EMBL" id="JBHMAX010000051">
    <property type="protein sequence ID" value="MFB9733521.1"/>
    <property type="molecule type" value="Genomic_DNA"/>
</dbReference>
<reference evidence="5 6" key="1">
    <citation type="submission" date="2024-09" db="EMBL/GenBank/DDBJ databases">
        <authorList>
            <person name="Sun Q."/>
            <person name="Mori K."/>
        </authorList>
    </citation>
    <scope>NUCLEOTIDE SEQUENCE [LARGE SCALE GENOMIC DNA]</scope>
    <source>
        <strain evidence="5 6">JCM 12763</strain>
    </source>
</reference>
<dbReference type="RefSeq" id="WP_238330266.1">
    <property type="nucleotide sequence ID" value="NZ_JBHMAX010000051.1"/>
</dbReference>
<comment type="caution">
    <text evidence="5">The sequence shown here is derived from an EMBL/GenBank/DDBJ whole genome shotgun (WGS) entry which is preliminary data.</text>
</comment>
<proteinExistence type="predicted"/>
<organism evidence="5 6">
    <name type="scientific">Ornithinimicrobium kibberense</name>
    <dbReference type="NCBI Taxonomy" id="282060"/>
    <lineage>
        <taxon>Bacteria</taxon>
        <taxon>Bacillati</taxon>
        <taxon>Actinomycetota</taxon>
        <taxon>Actinomycetes</taxon>
        <taxon>Micrococcales</taxon>
        <taxon>Ornithinimicrobiaceae</taxon>
        <taxon>Ornithinimicrobium</taxon>
    </lineage>
</organism>
<dbReference type="GO" id="GO:0016757">
    <property type="term" value="F:glycosyltransferase activity"/>
    <property type="evidence" value="ECO:0007669"/>
    <property type="project" value="UniProtKB-KW"/>
</dbReference>
<dbReference type="Pfam" id="PF13692">
    <property type="entry name" value="Glyco_trans_1_4"/>
    <property type="match status" value="1"/>
</dbReference>
<sequence length="402" mass="43474">MAPTNEEPCEGDIGPGTAICIPPTASLRILFLLGGDGAGGTEKQAARLVEELRRRGHTVTLAVLEGHNNFHGVNADVHFHIERRLTPRNMLRWMRMLFYMLRHLNSDQYDVAHAAMARAYTIAPILATSSRALPVVAWRRNLGIHLNGKPTLRSLEKYAARRTRTILCNSTEVRDYWIQEYGLPNGRYKIVPNIVDTNATPLNIATPGALKRGKAPGAATLVSIGVLKKIKRHDMLLDALANMPSPCHLMIIGDGPEKSRLVDRSALLPEHVTVEFAGYKEMPFDGLAPGSILVHSSDSEGMSNAILEAIARKMPVVATDSGGLAAVFGQDVTTVPPGRPDLLLQAIKNVLEDPALAADRANAAANKLRSAFSPQAVVSAHEAIYAEAVARAAPGNRKKGRS</sequence>
<dbReference type="CDD" id="cd03811">
    <property type="entry name" value="GT4_GT28_WabH-like"/>
    <property type="match status" value="1"/>
</dbReference>
<evidence type="ECO:0000313" key="6">
    <source>
        <dbReference type="Proteomes" id="UP001589613"/>
    </source>
</evidence>
<evidence type="ECO:0000256" key="3">
    <source>
        <dbReference type="ARBA" id="ARBA00022679"/>
    </source>
</evidence>
<gene>
    <name evidence="5" type="ORF">ACFFN0_15850</name>
</gene>
<keyword evidence="2 5" id="KW-0328">Glycosyltransferase</keyword>
<dbReference type="SUPFAM" id="SSF53756">
    <property type="entry name" value="UDP-Glycosyltransferase/glycogen phosphorylase"/>
    <property type="match status" value="1"/>
</dbReference>
<dbReference type="Pfam" id="PF13439">
    <property type="entry name" value="Glyco_transf_4"/>
    <property type="match status" value="1"/>
</dbReference>
<keyword evidence="6" id="KW-1185">Reference proteome</keyword>
<accession>A0ABV5V6T9</accession>
<dbReference type="Gene3D" id="3.40.50.2000">
    <property type="entry name" value="Glycogen Phosphorylase B"/>
    <property type="match status" value="2"/>
</dbReference>
<feature type="domain" description="Glycosyltransferase subfamily 4-like N-terminal" evidence="4">
    <location>
        <begin position="39"/>
        <end position="198"/>
    </location>
</feature>
<dbReference type="InterPro" id="IPR050194">
    <property type="entry name" value="Glycosyltransferase_grp1"/>
</dbReference>
<dbReference type="Proteomes" id="UP001589613">
    <property type="component" value="Unassembled WGS sequence"/>
</dbReference>
<name>A0ABV5V6T9_9MICO</name>
<evidence type="ECO:0000256" key="1">
    <source>
        <dbReference type="ARBA" id="ARBA00021292"/>
    </source>
</evidence>
<dbReference type="PANTHER" id="PTHR45947">
    <property type="entry name" value="SULFOQUINOVOSYL TRANSFERASE SQD2"/>
    <property type="match status" value="1"/>
</dbReference>
<dbReference type="InterPro" id="IPR028098">
    <property type="entry name" value="Glyco_trans_4-like_N"/>
</dbReference>